<sequence length="136" mass="15550">MEVRRLDRDRLGPANNHSQRLMPWDALNAPFEGAWCVVKPGTATTAHAHHEYEIFIAVSGEAVLSSMGERSPFRAGDLVHFPPHVDHQVINEGDKDFEMYAVWWDVPMSDRFTVRQQSENSIARDRDKSFAMRNEG</sequence>
<comment type="caution">
    <text evidence="3">The sequence shown here is derived from an EMBL/GenBank/DDBJ whole genome shotgun (WGS) entry which is preliminary data.</text>
</comment>
<evidence type="ECO:0000259" key="2">
    <source>
        <dbReference type="Pfam" id="PF07883"/>
    </source>
</evidence>
<dbReference type="InterPro" id="IPR011051">
    <property type="entry name" value="RmlC_Cupin_sf"/>
</dbReference>
<keyword evidence="1" id="KW-0479">Metal-binding</keyword>
<evidence type="ECO:0000313" key="3">
    <source>
        <dbReference type="EMBL" id="GAA3788091.1"/>
    </source>
</evidence>
<dbReference type="Proteomes" id="UP001500888">
    <property type="component" value="Unassembled WGS sequence"/>
</dbReference>
<dbReference type="SUPFAM" id="SSF51182">
    <property type="entry name" value="RmlC-like cupins"/>
    <property type="match status" value="1"/>
</dbReference>
<dbReference type="Gene3D" id="2.60.120.10">
    <property type="entry name" value="Jelly Rolls"/>
    <property type="match status" value="1"/>
</dbReference>
<evidence type="ECO:0000256" key="1">
    <source>
        <dbReference type="ARBA" id="ARBA00022723"/>
    </source>
</evidence>
<evidence type="ECO:0000313" key="4">
    <source>
        <dbReference type="Proteomes" id="UP001500888"/>
    </source>
</evidence>
<dbReference type="Pfam" id="PF07883">
    <property type="entry name" value="Cupin_2"/>
    <property type="match status" value="1"/>
</dbReference>
<proteinExistence type="predicted"/>
<dbReference type="InterPro" id="IPR014710">
    <property type="entry name" value="RmlC-like_jellyroll"/>
</dbReference>
<dbReference type="PANTHER" id="PTHR35848:SF6">
    <property type="entry name" value="CUPIN TYPE-2 DOMAIN-CONTAINING PROTEIN"/>
    <property type="match status" value="1"/>
</dbReference>
<name>A0ABP7HDR3_9ACTN</name>
<feature type="domain" description="Cupin type-2" evidence="2">
    <location>
        <begin position="35"/>
        <end position="103"/>
    </location>
</feature>
<protein>
    <submittedName>
        <fullName evidence="3">Cupin domain-containing protein</fullName>
    </submittedName>
</protein>
<accession>A0ABP7HDR3</accession>
<dbReference type="RefSeq" id="WP_344933274.1">
    <property type="nucleotide sequence ID" value="NZ_BAAAZR010000001.1"/>
</dbReference>
<dbReference type="EMBL" id="BAAAZR010000001">
    <property type="protein sequence ID" value="GAA3788091.1"/>
    <property type="molecule type" value="Genomic_DNA"/>
</dbReference>
<dbReference type="InterPro" id="IPR013096">
    <property type="entry name" value="Cupin_2"/>
</dbReference>
<keyword evidence="4" id="KW-1185">Reference proteome</keyword>
<dbReference type="PANTHER" id="PTHR35848">
    <property type="entry name" value="OXALATE-BINDING PROTEIN"/>
    <property type="match status" value="1"/>
</dbReference>
<dbReference type="InterPro" id="IPR051610">
    <property type="entry name" value="GPI/OXD"/>
</dbReference>
<gene>
    <name evidence="3" type="ORF">GCM10022226_03340</name>
</gene>
<organism evidence="3 4">
    <name type="scientific">Sphaerisporangium flaviroseum</name>
    <dbReference type="NCBI Taxonomy" id="509199"/>
    <lineage>
        <taxon>Bacteria</taxon>
        <taxon>Bacillati</taxon>
        <taxon>Actinomycetota</taxon>
        <taxon>Actinomycetes</taxon>
        <taxon>Streptosporangiales</taxon>
        <taxon>Streptosporangiaceae</taxon>
        <taxon>Sphaerisporangium</taxon>
    </lineage>
</organism>
<dbReference type="CDD" id="cd06988">
    <property type="entry name" value="cupin_DddK"/>
    <property type="match status" value="1"/>
</dbReference>
<reference evidence="4" key="1">
    <citation type="journal article" date="2019" name="Int. J. Syst. Evol. Microbiol.">
        <title>The Global Catalogue of Microorganisms (GCM) 10K type strain sequencing project: providing services to taxonomists for standard genome sequencing and annotation.</title>
        <authorList>
            <consortium name="The Broad Institute Genomics Platform"/>
            <consortium name="The Broad Institute Genome Sequencing Center for Infectious Disease"/>
            <person name="Wu L."/>
            <person name="Ma J."/>
        </authorList>
    </citation>
    <scope>NUCLEOTIDE SEQUENCE [LARGE SCALE GENOMIC DNA]</scope>
    <source>
        <strain evidence="4">JCM 16908</strain>
    </source>
</reference>